<feature type="domain" description="LptD C-terminal" evidence="7">
    <location>
        <begin position="352"/>
        <end position="700"/>
    </location>
</feature>
<dbReference type="InterPro" id="IPR020889">
    <property type="entry name" value="LipoPS_assembly_LptD"/>
</dbReference>
<dbReference type="RefSeq" id="WP_138564257.1">
    <property type="nucleotide sequence ID" value="NZ_CP040602.1"/>
</dbReference>
<evidence type="ECO:0000259" key="7">
    <source>
        <dbReference type="Pfam" id="PF04453"/>
    </source>
</evidence>
<comment type="similarity">
    <text evidence="4">Belongs to the LptD family.</text>
</comment>
<dbReference type="PANTHER" id="PTHR30189:SF1">
    <property type="entry name" value="LPS-ASSEMBLY PROTEIN LPTD"/>
    <property type="match status" value="1"/>
</dbReference>
<comment type="function">
    <text evidence="4">Together with LptE, is involved in the assembly of lipopolysaccharide (LPS) at the surface of the outer membrane.</text>
</comment>
<dbReference type="InterPro" id="IPR050218">
    <property type="entry name" value="LptD"/>
</dbReference>
<evidence type="ECO:0000313" key="9">
    <source>
        <dbReference type="Proteomes" id="UP000304864"/>
    </source>
</evidence>
<reference evidence="8 9" key="1">
    <citation type="submission" date="2019-05" db="EMBL/GenBank/DDBJ databases">
        <title>Thiomicrorhabdus sediminis sp. nov, a novel sulfur-oxidizing bacterium isolated from coastal sediment.</title>
        <authorList>
            <person name="Liu X."/>
        </authorList>
    </citation>
    <scope>NUCLEOTIDE SEQUENCE [LARGE SCALE GENOMIC DNA]</scope>
    <source>
        <strain evidence="8 9">G1</strain>
    </source>
</reference>
<dbReference type="GO" id="GO:0043165">
    <property type="term" value="P:Gram-negative-bacterium-type cell outer membrane assembly"/>
    <property type="evidence" value="ECO:0007669"/>
    <property type="project" value="UniProtKB-UniRule"/>
</dbReference>
<keyword evidence="3 4" id="KW-0998">Cell outer membrane</keyword>
<dbReference type="HAMAP" id="MF_01411">
    <property type="entry name" value="LPS_assembly_LptD"/>
    <property type="match status" value="1"/>
</dbReference>
<evidence type="ECO:0000256" key="3">
    <source>
        <dbReference type="ARBA" id="ARBA00023237"/>
    </source>
</evidence>
<feature type="domain" description="Organic solvent tolerance-like N-terminal" evidence="6">
    <location>
        <begin position="125"/>
        <end position="230"/>
    </location>
</feature>
<evidence type="ECO:0000256" key="5">
    <source>
        <dbReference type="SAM" id="MobiDB-lite"/>
    </source>
</evidence>
<name>A0A4P9K427_9GAMM</name>
<accession>A0A4P9K427</accession>
<feature type="region of interest" description="Disordered" evidence="5">
    <location>
        <begin position="78"/>
        <end position="104"/>
    </location>
</feature>
<keyword evidence="1 4" id="KW-0732">Signal</keyword>
<dbReference type="PANTHER" id="PTHR30189">
    <property type="entry name" value="LPS-ASSEMBLY PROTEIN"/>
    <property type="match status" value="1"/>
</dbReference>
<keyword evidence="9" id="KW-1185">Reference proteome</keyword>
<evidence type="ECO:0000256" key="4">
    <source>
        <dbReference type="HAMAP-Rule" id="MF_01411"/>
    </source>
</evidence>
<protein>
    <recommendedName>
        <fullName evidence="4">LPS-assembly protein LptD</fullName>
    </recommendedName>
</protein>
<dbReference type="GO" id="GO:1990351">
    <property type="term" value="C:transporter complex"/>
    <property type="evidence" value="ECO:0007669"/>
    <property type="project" value="TreeGrafter"/>
</dbReference>
<proteinExistence type="inferred from homology"/>
<dbReference type="OrthoDB" id="9760225at2"/>
<comment type="subcellular location">
    <subcellularLocation>
        <location evidence="4">Cell outer membrane</location>
    </subcellularLocation>
</comment>
<dbReference type="GO" id="GO:0009279">
    <property type="term" value="C:cell outer membrane"/>
    <property type="evidence" value="ECO:0007669"/>
    <property type="project" value="UniProtKB-SubCell"/>
</dbReference>
<dbReference type="InterPro" id="IPR005653">
    <property type="entry name" value="OstA-like_N"/>
</dbReference>
<dbReference type="Pfam" id="PF04453">
    <property type="entry name" value="LptD"/>
    <property type="match status" value="1"/>
</dbReference>
<dbReference type="InterPro" id="IPR007543">
    <property type="entry name" value="LptD_C"/>
</dbReference>
<dbReference type="Proteomes" id="UP000304864">
    <property type="component" value="Chromosome"/>
</dbReference>
<evidence type="ECO:0000256" key="2">
    <source>
        <dbReference type="ARBA" id="ARBA00023136"/>
    </source>
</evidence>
<evidence type="ECO:0000313" key="8">
    <source>
        <dbReference type="EMBL" id="QCU89669.1"/>
    </source>
</evidence>
<sequence>MSNTEPKNTFSTRVSSYSALKMHVTPSHNAHKPCFALSESLFKKPPFFIHALLVASLGSLTFTNSSWAQSTLDCQPQLISPQPAIPSNADAQGQQQLEADQLSQPSQDQYLMQGQAVIKQPGMVIKTDQALYNKSTEQAKLSGHVEIHQNDLIIKAEKALLDNQKQQAQLDNTEYQILPSRAYGEAKSIQSDQKNEVTSLDQASLTSCPLNTDQSKDWDFKFDSLEINNQSRRVVGRNTVLYFKGVPIFYTPYFDYPLDDRASGLLFPETGSYKSINSTQSEQYFKQPYYFNIAANMDDTLSVMPMSKRGLVVDNEFRFLQQSSNPQNSRQNQQFAGSLQLSAIQDSYDNEDRWRARFDSQQLWGHGFSSSIAWDSVSDKNFYADIPVDKTLNTATLKQRHAQINYRQGNLSTYLQVLNYLELQNSSDNYEKLPEFGLLYSKSWQQTRLDFNATATQFAVSSSNHTKPEALRIHLAPRLTHQLRKPYGKLTTTLVANQTQYQMEDNGNNPTGKETLNRFVPQFALRGNLIFDRDLELFGKNYSQTLEPELQYLYTPYVDQSDISLFDSAERSLDFNNLFALNRFSGYDRIADSNQLSLAINSKLYEVSGEQIAQIGIGQIYYLQDRKVGLNGNSLQTDKVSDYFAHIGVQKQNLSASSTMQLDKDSQSLLSSNSRLKWQNDKHTVLINHSLYNKTQADESEFLSFGGYTRINNRWDLGIYTSYDMKDNRHSASQLGIRYDSCCWALEMIAERTQLENGLYNDGIQFQFELKGLSSSQSKFKQDLTNKLNF</sequence>
<dbReference type="EMBL" id="CP040602">
    <property type="protein sequence ID" value="QCU89669.1"/>
    <property type="molecule type" value="Genomic_DNA"/>
</dbReference>
<gene>
    <name evidence="4" type="primary">lptD</name>
    <name evidence="8" type="ORF">FE785_02955</name>
</gene>
<keyword evidence="2 4" id="KW-0472">Membrane</keyword>
<dbReference type="Pfam" id="PF03968">
    <property type="entry name" value="LptD_N"/>
    <property type="match status" value="1"/>
</dbReference>
<dbReference type="KEGG" id="thig:FE785_02955"/>
<comment type="caution">
    <text evidence="4">Lacks conserved residue(s) required for the propagation of feature annotation.</text>
</comment>
<comment type="subunit">
    <text evidence="4">Component of the lipopolysaccharide transport and assembly complex. Interacts with LptE and LptA.</text>
</comment>
<organism evidence="8 9">
    <name type="scientific">Thiomicrorhabdus sediminis</name>
    <dbReference type="NCBI Taxonomy" id="2580412"/>
    <lineage>
        <taxon>Bacteria</taxon>
        <taxon>Pseudomonadati</taxon>
        <taxon>Pseudomonadota</taxon>
        <taxon>Gammaproteobacteria</taxon>
        <taxon>Thiotrichales</taxon>
        <taxon>Piscirickettsiaceae</taxon>
        <taxon>Thiomicrorhabdus</taxon>
    </lineage>
</organism>
<dbReference type="AlphaFoldDB" id="A0A4P9K427"/>
<feature type="compositionally biased region" description="Polar residues" evidence="5">
    <location>
        <begin position="89"/>
        <end position="104"/>
    </location>
</feature>
<dbReference type="GO" id="GO:0015920">
    <property type="term" value="P:lipopolysaccharide transport"/>
    <property type="evidence" value="ECO:0007669"/>
    <property type="project" value="InterPro"/>
</dbReference>
<evidence type="ECO:0000256" key="1">
    <source>
        <dbReference type="ARBA" id="ARBA00022729"/>
    </source>
</evidence>
<evidence type="ECO:0000259" key="6">
    <source>
        <dbReference type="Pfam" id="PF03968"/>
    </source>
</evidence>